<reference evidence="3 4" key="1">
    <citation type="submission" date="2018-05" db="EMBL/GenBank/DDBJ databases">
        <title>Genomic Encyclopedia of Type Strains, Phase IV (KMG-IV): sequencing the most valuable type-strain genomes for metagenomic binning, comparative biology and taxonomic classification.</title>
        <authorList>
            <person name="Goeker M."/>
        </authorList>
    </citation>
    <scope>NUCLEOTIDE SEQUENCE [LARGE SCALE GENOMIC DNA]</scope>
    <source>
        <strain evidence="3 4">DSM 566</strain>
    </source>
</reference>
<name>A0A318GYB8_9BURK</name>
<dbReference type="InterPro" id="IPR038765">
    <property type="entry name" value="Papain-like_cys_pep_sf"/>
</dbReference>
<gene>
    <name evidence="3" type="ORF">C7444_11253</name>
</gene>
<dbReference type="PANTHER" id="PTHR33490">
    <property type="entry name" value="BLR5614 PROTEIN-RELATED"/>
    <property type="match status" value="1"/>
</dbReference>
<proteinExistence type="predicted"/>
<dbReference type="Pfam" id="PF01841">
    <property type="entry name" value="Transglut_core"/>
    <property type="match status" value="1"/>
</dbReference>
<dbReference type="SMART" id="SM00460">
    <property type="entry name" value="TGc"/>
    <property type="match status" value="1"/>
</dbReference>
<protein>
    <submittedName>
        <fullName evidence="3">Transglutaminase-like putative cysteine protease</fullName>
    </submittedName>
</protein>
<keyword evidence="3" id="KW-0645">Protease</keyword>
<dbReference type="Pfam" id="PF08379">
    <property type="entry name" value="Bact_transglu_N"/>
    <property type="match status" value="1"/>
</dbReference>
<feature type="domain" description="Transglutaminase-like" evidence="2">
    <location>
        <begin position="210"/>
        <end position="280"/>
    </location>
</feature>
<dbReference type="GO" id="GO:0008233">
    <property type="term" value="F:peptidase activity"/>
    <property type="evidence" value="ECO:0007669"/>
    <property type="project" value="UniProtKB-KW"/>
</dbReference>
<accession>A0A318GYB8</accession>
<organism evidence="3 4">
    <name type="scientific">Sphaerotilus hippei</name>
    <dbReference type="NCBI Taxonomy" id="744406"/>
    <lineage>
        <taxon>Bacteria</taxon>
        <taxon>Pseudomonadati</taxon>
        <taxon>Pseudomonadota</taxon>
        <taxon>Betaproteobacteria</taxon>
        <taxon>Burkholderiales</taxon>
        <taxon>Sphaerotilaceae</taxon>
        <taxon>Sphaerotilus</taxon>
    </lineage>
</organism>
<dbReference type="EMBL" id="QJJS01000012">
    <property type="protein sequence ID" value="PXW94738.1"/>
    <property type="molecule type" value="Genomic_DNA"/>
</dbReference>
<dbReference type="InterPro" id="IPR002931">
    <property type="entry name" value="Transglutaminase-like"/>
</dbReference>
<dbReference type="PANTHER" id="PTHR33490:SF7">
    <property type="entry name" value="BLR2979 PROTEIN"/>
    <property type="match status" value="1"/>
</dbReference>
<dbReference type="GO" id="GO:0006508">
    <property type="term" value="P:proteolysis"/>
    <property type="evidence" value="ECO:0007669"/>
    <property type="project" value="UniProtKB-KW"/>
</dbReference>
<dbReference type="InterPro" id="IPR013589">
    <property type="entry name" value="Bac_transglu_N"/>
</dbReference>
<keyword evidence="3" id="KW-0378">Hydrolase</keyword>
<comment type="caution">
    <text evidence="3">The sequence shown here is derived from an EMBL/GenBank/DDBJ whole genome shotgun (WGS) entry which is preliminary data.</text>
</comment>
<evidence type="ECO:0000256" key="1">
    <source>
        <dbReference type="SAM" id="MobiDB-lite"/>
    </source>
</evidence>
<feature type="region of interest" description="Disordered" evidence="1">
    <location>
        <begin position="64"/>
        <end position="86"/>
    </location>
</feature>
<feature type="compositionally biased region" description="Low complexity" evidence="1">
    <location>
        <begin position="337"/>
        <end position="352"/>
    </location>
</feature>
<keyword evidence="4" id="KW-1185">Reference proteome</keyword>
<feature type="region of interest" description="Disordered" evidence="1">
    <location>
        <begin position="337"/>
        <end position="358"/>
    </location>
</feature>
<evidence type="ECO:0000313" key="4">
    <source>
        <dbReference type="Proteomes" id="UP000247811"/>
    </source>
</evidence>
<dbReference type="AlphaFoldDB" id="A0A318GYB8"/>
<dbReference type="Gene3D" id="3.10.620.30">
    <property type="match status" value="1"/>
</dbReference>
<sequence length="358" mass="39050">MNATMTDSEKPVIRGVPIRILRVEHETRYRYDAPVELANHMARLRPRHTATQRIRDWHLVVEPLPDASPEGEEPGAPQVVPPGVHQSRDTWGNWRATFSHSRVHDQLVVRSTFQAQVCAAVSLQMLNSPAWEKVAERLRYRARVPLDDALEFALPSAYAPRDAALAAFANEVFVPGTPLLAGAFALMHLIHRRFEYRPSATSVSTRAPEALAQRRGVCQDFAHVMIGAMRSLGLSARYVSGYLLTQPPPGQPRLVGADASHAWVQVWCPVHGWVALDPTNAVLVGPDHVTLAWGRDYEDVAPLRGVIRGGGRAIPEVAVTVEPIEVAAARGACAPVRPPGAAVPAARPAAAPVTPPRR</sequence>
<evidence type="ECO:0000259" key="2">
    <source>
        <dbReference type="SMART" id="SM00460"/>
    </source>
</evidence>
<dbReference type="Proteomes" id="UP000247811">
    <property type="component" value="Unassembled WGS sequence"/>
</dbReference>
<evidence type="ECO:0000313" key="3">
    <source>
        <dbReference type="EMBL" id="PXW94738.1"/>
    </source>
</evidence>
<dbReference type="SUPFAM" id="SSF54001">
    <property type="entry name" value="Cysteine proteinases"/>
    <property type="match status" value="1"/>
</dbReference>